<dbReference type="AlphaFoldDB" id="A0A8B6M1N6"/>
<dbReference type="EMBL" id="CABFMQ020000013">
    <property type="protein sequence ID" value="VTZ48748.1"/>
    <property type="molecule type" value="Genomic_DNA"/>
</dbReference>
<dbReference type="Proteomes" id="UP000485880">
    <property type="component" value="Unassembled WGS sequence"/>
</dbReference>
<keyword evidence="2" id="KW-1185">Reference proteome</keyword>
<evidence type="ECO:0000313" key="1">
    <source>
        <dbReference type="EMBL" id="VTZ48748.1"/>
    </source>
</evidence>
<organism evidence="1 2">
    <name type="scientific">Methylocella tundrae</name>
    <dbReference type="NCBI Taxonomy" id="227605"/>
    <lineage>
        <taxon>Bacteria</taxon>
        <taxon>Pseudomonadati</taxon>
        <taxon>Pseudomonadota</taxon>
        <taxon>Alphaproteobacteria</taxon>
        <taxon>Hyphomicrobiales</taxon>
        <taxon>Beijerinckiaceae</taxon>
        <taxon>Methylocella</taxon>
    </lineage>
</organism>
<proteinExistence type="predicted"/>
<gene>
    <name evidence="1" type="ORF">MPC4_110048</name>
</gene>
<accession>A0A8B6M1N6</accession>
<sequence>MIIVKNQDADRNSLPAAFAERTDDRHVGTTADEAAFPFSGRRVSTGGPHYAVQECFDDPGISKQGAASETVAPIMVFLEVIGRAD</sequence>
<comment type="caution">
    <text evidence="1">The sequence shown here is derived from an EMBL/GenBank/DDBJ whole genome shotgun (WGS) entry which is preliminary data.</text>
</comment>
<evidence type="ECO:0000313" key="2">
    <source>
        <dbReference type="Proteomes" id="UP000485880"/>
    </source>
</evidence>
<name>A0A8B6M1N6_METTU</name>
<reference evidence="1 2" key="1">
    <citation type="submission" date="2019-05" db="EMBL/GenBank/DDBJ databases">
        <authorList>
            <person name="Farhan Ul Haque M."/>
        </authorList>
    </citation>
    <scope>NUCLEOTIDE SEQUENCE [LARGE SCALE GENOMIC DNA]</scope>
    <source>
        <strain evidence="1">2</strain>
    </source>
</reference>
<protein>
    <submittedName>
        <fullName evidence="1">Uncharacterized protein</fullName>
    </submittedName>
</protein>